<gene>
    <name evidence="2" type="ORF">QR685DRAFT_528703</name>
</gene>
<accession>A0ABR3D8Q8</accession>
<proteinExistence type="predicted"/>
<reference evidence="2 3" key="1">
    <citation type="submission" date="2023-09" db="EMBL/GenBank/DDBJ databases">
        <title>Multi-omics analysis of a traditional fermented food reveals byproduct-associated fungal strains for waste-to-food upcycling.</title>
        <authorList>
            <consortium name="Lawrence Berkeley National Laboratory"/>
            <person name="Rekdal V.M."/>
            <person name="Villalobos-Escobedo J.M."/>
            <person name="Rodriguez-Valeron N."/>
            <person name="Garcia M.O."/>
            <person name="Vasquez D.P."/>
            <person name="Damayanti I."/>
            <person name="Sorensen P.M."/>
            <person name="Baidoo E.E."/>
            <person name="De Carvalho A.C."/>
            <person name="Riley R."/>
            <person name="Lipzen A."/>
            <person name="He G."/>
            <person name="Yan M."/>
            <person name="Haridas S."/>
            <person name="Daum C."/>
            <person name="Yoshinaga Y."/>
            <person name="Ng V."/>
            <person name="Grigoriev I.V."/>
            <person name="Munk R."/>
            <person name="Nuraida L."/>
            <person name="Wijaya C.H."/>
            <person name="Morales P.-C."/>
            <person name="Keasling J.D."/>
        </authorList>
    </citation>
    <scope>NUCLEOTIDE SEQUENCE [LARGE SCALE GENOMIC DNA]</scope>
    <source>
        <strain evidence="2 3">FGSC 2613</strain>
    </source>
</reference>
<evidence type="ECO:0000313" key="2">
    <source>
        <dbReference type="EMBL" id="KAL0468762.1"/>
    </source>
</evidence>
<organism evidence="2 3">
    <name type="scientific">Neurospora intermedia</name>
    <dbReference type="NCBI Taxonomy" id="5142"/>
    <lineage>
        <taxon>Eukaryota</taxon>
        <taxon>Fungi</taxon>
        <taxon>Dikarya</taxon>
        <taxon>Ascomycota</taxon>
        <taxon>Pezizomycotina</taxon>
        <taxon>Sordariomycetes</taxon>
        <taxon>Sordariomycetidae</taxon>
        <taxon>Sordariales</taxon>
        <taxon>Sordariaceae</taxon>
        <taxon>Neurospora</taxon>
    </lineage>
</organism>
<dbReference type="Proteomes" id="UP001451303">
    <property type="component" value="Unassembled WGS sequence"/>
</dbReference>
<protein>
    <submittedName>
        <fullName evidence="2">Uncharacterized protein</fullName>
    </submittedName>
</protein>
<dbReference type="EMBL" id="JAVLET010000006">
    <property type="protein sequence ID" value="KAL0468762.1"/>
    <property type="molecule type" value="Genomic_DNA"/>
</dbReference>
<name>A0ABR3D8Q8_NEUIN</name>
<evidence type="ECO:0000313" key="3">
    <source>
        <dbReference type="Proteomes" id="UP001451303"/>
    </source>
</evidence>
<comment type="caution">
    <text evidence="2">The sequence shown here is derived from an EMBL/GenBank/DDBJ whole genome shotgun (WGS) entry which is preliminary data.</text>
</comment>
<sequence length="83" mass="9061">MKSWEITKLGGRFWTSGITPDYGKGLKTRFASRQKCVKAGRVLRAGTARFEWGRPGGPMPVAGHSESHRTTTRGPGGFVWSPA</sequence>
<feature type="region of interest" description="Disordered" evidence="1">
    <location>
        <begin position="50"/>
        <end position="83"/>
    </location>
</feature>
<evidence type="ECO:0000256" key="1">
    <source>
        <dbReference type="SAM" id="MobiDB-lite"/>
    </source>
</evidence>
<keyword evidence="3" id="KW-1185">Reference proteome</keyword>